<dbReference type="PANTHER" id="PTHR43790">
    <property type="entry name" value="CARBOHYDRATE TRANSPORT ATP-BINDING PROTEIN MG119-RELATED"/>
    <property type="match status" value="1"/>
</dbReference>
<dbReference type="OrthoDB" id="9771863at2"/>
<feature type="domain" description="ABC transporter" evidence="3">
    <location>
        <begin position="3"/>
        <end position="237"/>
    </location>
</feature>
<evidence type="ECO:0000313" key="5">
    <source>
        <dbReference type="Proteomes" id="UP000215027"/>
    </source>
</evidence>
<dbReference type="AlphaFoldDB" id="A0A160T163"/>
<dbReference type="CDD" id="cd03216">
    <property type="entry name" value="ABC_Carb_Monos_I"/>
    <property type="match status" value="1"/>
</dbReference>
<accession>A0A160T163</accession>
<protein>
    <submittedName>
        <fullName evidence="4">Monosaccharide import ATP-binding protein</fullName>
    </submittedName>
</protein>
<evidence type="ECO:0000259" key="3">
    <source>
        <dbReference type="PROSITE" id="PS50893"/>
    </source>
</evidence>
<gene>
    <name evidence="4" type="ORF">CFX0092_A1314</name>
</gene>
<keyword evidence="5" id="KW-1185">Reference proteome</keyword>
<reference evidence="4" key="1">
    <citation type="submission" date="2016-01" db="EMBL/GenBank/DDBJ databases">
        <authorList>
            <person name="Mcilroy J.S."/>
            <person name="Karst M S."/>
            <person name="Albertsen M."/>
        </authorList>
    </citation>
    <scope>NUCLEOTIDE SEQUENCE</scope>
    <source>
        <strain evidence="4">Cfx-K</strain>
    </source>
</reference>
<keyword evidence="1" id="KW-0547">Nucleotide-binding</keyword>
<dbReference type="GO" id="GO:0016887">
    <property type="term" value="F:ATP hydrolysis activity"/>
    <property type="evidence" value="ECO:0007669"/>
    <property type="project" value="InterPro"/>
</dbReference>
<sequence length="487" mass="53627">MRVELRDIRKYFGQVKANDGINLTFEPGKIYALVGENGAGKSTLMKILSGYQPPTGGEILLDGRPVRFHSPADALAKGVGMLYQDPLDMPPFRVIDNYLLGRDNRTRLDYKAARAELDALAARYGFSIDANATIDSLSMGERQQLELVRLLAGGAQVLILDEPTTGISAEQKGVLFDSMRVMTREEGKTVILVSHKLEEVQELCFYAYILRRGKLAGDQELPCLNEQLVEMMFGQAPQRSRRPDFALGQPVLELQDATIATYQLTIPPINLSVRAGEIFGFAGLEGSGQRLVMQACGGLIPVAGGRVRLGGQDVTGWRYHRLQDYGVGYVAAGRLEEGLVAGLSLTEHLVLARPGQRFFVDWKENQAEMGERIKTYQIVGRPETTADALSGGNQQRLLFSLLNAPLKLLLLEHPTRGLDVRSADYIWQLLYQRRQDGTAILFISADLDEIIEHSDRIAVFSGGVMSRVLDARATTAEELGHLIGGQA</sequence>
<dbReference type="Pfam" id="PF00005">
    <property type="entry name" value="ABC_tran"/>
    <property type="match status" value="2"/>
</dbReference>
<evidence type="ECO:0000313" key="4">
    <source>
        <dbReference type="EMBL" id="CUS03192.2"/>
    </source>
</evidence>
<proteinExistence type="predicted"/>
<dbReference type="KEGG" id="pbf:CFX0092_A1314"/>
<organism evidence="4 5">
    <name type="scientific">Candidatus Promineifilum breve</name>
    <dbReference type="NCBI Taxonomy" id="1806508"/>
    <lineage>
        <taxon>Bacteria</taxon>
        <taxon>Bacillati</taxon>
        <taxon>Chloroflexota</taxon>
        <taxon>Ardenticatenia</taxon>
        <taxon>Candidatus Promineifilales</taxon>
        <taxon>Candidatus Promineifilaceae</taxon>
        <taxon>Candidatus Promineifilum</taxon>
    </lineage>
</organism>
<dbReference type="RefSeq" id="WP_095042722.1">
    <property type="nucleotide sequence ID" value="NZ_LN890655.1"/>
</dbReference>
<evidence type="ECO:0000256" key="2">
    <source>
        <dbReference type="ARBA" id="ARBA00022840"/>
    </source>
</evidence>
<name>A0A160T163_9CHLR</name>
<dbReference type="InterPro" id="IPR003439">
    <property type="entry name" value="ABC_transporter-like_ATP-bd"/>
</dbReference>
<dbReference type="SUPFAM" id="SSF52540">
    <property type="entry name" value="P-loop containing nucleoside triphosphate hydrolases"/>
    <property type="match status" value="2"/>
</dbReference>
<dbReference type="PROSITE" id="PS50893">
    <property type="entry name" value="ABC_TRANSPORTER_2"/>
    <property type="match status" value="2"/>
</dbReference>
<keyword evidence="2 4" id="KW-0067">ATP-binding</keyword>
<dbReference type="EMBL" id="LN890655">
    <property type="protein sequence ID" value="CUS03192.2"/>
    <property type="molecule type" value="Genomic_DNA"/>
</dbReference>
<feature type="domain" description="ABC transporter" evidence="3">
    <location>
        <begin position="249"/>
        <end position="487"/>
    </location>
</feature>
<dbReference type="InterPro" id="IPR027417">
    <property type="entry name" value="P-loop_NTPase"/>
</dbReference>
<evidence type="ECO:0000256" key="1">
    <source>
        <dbReference type="ARBA" id="ARBA00022741"/>
    </source>
</evidence>
<dbReference type="Proteomes" id="UP000215027">
    <property type="component" value="Chromosome I"/>
</dbReference>
<dbReference type="Gene3D" id="3.40.50.300">
    <property type="entry name" value="P-loop containing nucleotide triphosphate hydrolases"/>
    <property type="match status" value="2"/>
</dbReference>
<dbReference type="InterPro" id="IPR003593">
    <property type="entry name" value="AAA+_ATPase"/>
</dbReference>
<dbReference type="InterPro" id="IPR050107">
    <property type="entry name" value="ABC_carbohydrate_import_ATPase"/>
</dbReference>
<dbReference type="PANTHER" id="PTHR43790:SF4">
    <property type="entry name" value="GUANOSINE IMPORT ATP-BINDING PROTEIN NUPO"/>
    <property type="match status" value="1"/>
</dbReference>
<dbReference type="SMART" id="SM00382">
    <property type="entry name" value="AAA"/>
    <property type="match status" value="2"/>
</dbReference>
<dbReference type="GO" id="GO:0005524">
    <property type="term" value="F:ATP binding"/>
    <property type="evidence" value="ECO:0007669"/>
    <property type="project" value="UniProtKB-KW"/>
</dbReference>